<dbReference type="InterPro" id="IPR036024">
    <property type="entry name" value="Somatomedin_B-like_dom_sf"/>
</dbReference>
<organism evidence="3 4">
    <name type="scientific">Caerostris extrusa</name>
    <name type="common">Bark spider</name>
    <name type="synonym">Caerostris bankana</name>
    <dbReference type="NCBI Taxonomy" id="172846"/>
    <lineage>
        <taxon>Eukaryota</taxon>
        <taxon>Metazoa</taxon>
        <taxon>Ecdysozoa</taxon>
        <taxon>Arthropoda</taxon>
        <taxon>Chelicerata</taxon>
        <taxon>Arachnida</taxon>
        <taxon>Araneae</taxon>
        <taxon>Araneomorphae</taxon>
        <taxon>Entelegynae</taxon>
        <taxon>Araneoidea</taxon>
        <taxon>Araneidae</taxon>
        <taxon>Caerostris</taxon>
    </lineage>
</organism>
<evidence type="ECO:0000259" key="2">
    <source>
        <dbReference type="PROSITE" id="PS50958"/>
    </source>
</evidence>
<evidence type="ECO:0000313" key="3">
    <source>
        <dbReference type="EMBL" id="GIX72356.1"/>
    </source>
</evidence>
<dbReference type="InterPro" id="IPR001212">
    <property type="entry name" value="Somatomedin_B_dom"/>
</dbReference>
<comment type="caution">
    <text evidence="3">The sequence shown here is derived from an EMBL/GenBank/DDBJ whole genome shotgun (WGS) entry which is preliminary data.</text>
</comment>
<reference evidence="3 4" key="1">
    <citation type="submission" date="2021-06" db="EMBL/GenBank/DDBJ databases">
        <title>Caerostris extrusa draft genome.</title>
        <authorList>
            <person name="Kono N."/>
            <person name="Arakawa K."/>
        </authorList>
    </citation>
    <scope>NUCLEOTIDE SEQUENCE [LARGE SCALE GENOMIC DNA]</scope>
</reference>
<accession>A0AAV4MLL2</accession>
<evidence type="ECO:0000256" key="1">
    <source>
        <dbReference type="ARBA" id="ARBA00023157"/>
    </source>
</evidence>
<dbReference type="AlphaFoldDB" id="A0AAV4MLL2"/>
<keyword evidence="1" id="KW-1015">Disulfide bond</keyword>
<evidence type="ECO:0000313" key="4">
    <source>
        <dbReference type="Proteomes" id="UP001054945"/>
    </source>
</evidence>
<name>A0AAV4MLL2_CAEEX</name>
<proteinExistence type="predicted"/>
<dbReference type="SUPFAM" id="SSF90188">
    <property type="entry name" value="Somatomedin B domain"/>
    <property type="match status" value="1"/>
</dbReference>
<dbReference type="Pfam" id="PF01033">
    <property type="entry name" value="Somatomedin_B"/>
    <property type="match status" value="1"/>
</dbReference>
<feature type="domain" description="SMB" evidence="2">
    <location>
        <begin position="46"/>
        <end position="96"/>
    </location>
</feature>
<gene>
    <name evidence="3" type="ORF">CEXT_368621</name>
</gene>
<sequence length="146" mass="16815">MREKIQFLPERFNFNYKGAGSSSNGLIRENAPVTTLHQILNPFHRYMDPCVLHMTRVYRVVMNYLVDYLFTCNCDPKCVLYSDCCADFLNECGNHTTSQKKMFLQVLLYPLTLLVNHCSRIAFRFHGINVFSSGGMPSSKNFAVQN</sequence>
<dbReference type="PROSITE" id="PS50958">
    <property type="entry name" value="SMB_2"/>
    <property type="match status" value="1"/>
</dbReference>
<dbReference type="EMBL" id="BPLR01002306">
    <property type="protein sequence ID" value="GIX72356.1"/>
    <property type="molecule type" value="Genomic_DNA"/>
</dbReference>
<keyword evidence="4" id="KW-1185">Reference proteome</keyword>
<dbReference type="PROSITE" id="PS00524">
    <property type="entry name" value="SMB_1"/>
    <property type="match status" value="1"/>
</dbReference>
<dbReference type="Proteomes" id="UP001054945">
    <property type="component" value="Unassembled WGS sequence"/>
</dbReference>
<protein>
    <recommendedName>
        <fullName evidence="2">SMB domain-containing protein</fullName>
    </recommendedName>
</protein>